<dbReference type="SUPFAM" id="SSF48452">
    <property type="entry name" value="TPR-like"/>
    <property type="match status" value="2"/>
</dbReference>
<evidence type="ECO:0000313" key="4">
    <source>
        <dbReference type="EMBL" id="RIH90751.1"/>
    </source>
</evidence>
<evidence type="ECO:0000313" key="5">
    <source>
        <dbReference type="Proteomes" id="UP000266178"/>
    </source>
</evidence>
<keyword evidence="1" id="KW-0805">Transcription regulation</keyword>
<keyword evidence="2" id="KW-0804">Transcription</keyword>
<dbReference type="Gene3D" id="1.25.40.10">
    <property type="entry name" value="Tetratricopeptide repeat domain"/>
    <property type="match status" value="3"/>
</dbReference>
<evidence type="ECO:0000259" key="3">
    <source>
        <dbReference type="SMART" id="SM01043"/>
    </source>
</evidence>
<sequence>MGAVLQKFFEGDFEGGWRCYQALLQPSFEDDRIAALCLLNLQQPQQAKELLLKARARGAAAAGIELATTYRILGQEDLGKESLERIKIHSLSGLDKVMALREWGAIHLCDGNLQAASKALEQAWEAAYETPFTPYLLASIGQLLGRVYSERGRDRQAADYLERALQSANPVKSLYIRTTRALCLAYLGRFEEAQEDLQAAKADSTPAPLAIPFFRWVTAELERAKGNSDQAVALLQQSAEAAREAQDPETECYAELNLCALETAEGRLEGARGHLARAKSLTVNTKAESYYWLRQGALHSRSGQADAGRWIQKSIETFERLGLEREAAWGWLHLADWHLRSGQSLLANEALSKAAQARYAIGSGFPLLVELRYLPRLVAHLAGLPEDAYGRALYNDLQQLPGQTPLWVEVRTLGQAQILVGGKRVGLDMRRSVEVLAYLLGHPGSPLEQILLTLFPDEPPEAARNYFHQVRYDLARAVAGMSVPFSSSSKTYSVAEEGLELTWDVAELRQALRQGGEAGITRALDLYQGPFLPSADSEWANTERQDLAWSVIRTGLETIEAWFAQGQYEKCLNLAGRLLEIEPYDEGLNEYLVRATKALQGEAAARRTVARLVHRFENELGGLPPALDELRREFQRLN</sequence>
<name>A0A399F7Z0_9DEIN</name>
<dbReference type="SUPFAM" id="SSF81901">
    <property type="entry name" value="HCP-like"/>
    <property type="match status" value="1"/>
</dbReference>
<dbReference type="InterPro" id="IPR005158">
    <property type="entry name" value="BTAD"/>
</dbReference>
<dbReference type="GO" id="GO:0006355">
    <property type="term" value="P:regulation of DNA-templated transcription"/>
    <property type="evidence" value="ECO:0007669"/>
    <property type="project" value="TreeGrafter"/>
</dbReference>
<comment type="caution">
    <text evidence="4">The sequence shown here is derived from an EMBL/GenBank/DDBJ whole genome shotgun (WGS) entry which is preliminary data.</text>
</comment>
<dbReference type="SMART" id="SM01043">
    <property type="entry name" value="BTAD"/>
    <property type="match status" value="1"/>
</dbReference>
<dbReference type="Pfam" id="PF03704">
    <property type="entry name" value="BTAD"/>
    <property type="match status" value="1"/>
</dbReference>
<dbReference type="OrthoDB" id="66532at2"/>
<dbReference type="RefSeq" id="WP_119358608.1">
    <property type="nucleotide sequence ID" value="NZ_BJXM01000007.1"/>
</dbReference>
<dbReference type="GO" id="GO:0003677">
    <property type="term" value="F:DNA binding"/>
    <property type="evidence" value="ECO:0007669"/>
    <property type="project" value="TreeGrafter"/>
</dbReference>
<protein>
    <submittedName>
        <fullName evidence="4">Tetratricopeptide repeat protein</fullName>
    </submittedName>
</protein>
<gene>
    <name evidence="4" type="ORF">Mgrana_03180</name>
</gene>
<accession>A0A399F7Z0</accession>
<dbReference type="Gene3D" id="1.10.10.10">
    <property type="entry name" value="Winged helix-like DNA-binding domain superfamily/Winged helix DNA-binding domain"/>
    <property type="match status" value="1"/>
</dbReference>
<dbReference type="InterPro" id="IPR051677">
    <property type="entry name" value="AfsR-DnrI-RedD_regulator"/>
</dbReference>
<dbReference type="InterPro" id="IPR011990">
    <property type="entry name" value="TPR-like_helical_dom_sf"/>
</dbReference>
<keyword evidence="5" id="KW-1185">Reference proteome</keyword>
<dbReference type="PANTHER" id="PTHR35807:SF1">
    <property type="entry name" value="TRANSCRIPTIONAL REGULATOR REDD"/>
    <property type="match status" value="1"/>
</dbReference>
<dbReference type="InterPro" id="IPR036388">
    <property type="entry name" value="WH-like_DNA-bd_sf"/>
</dbReference>
<dbReference type="EMBL" id="QWLB01000073">
    <property type="protein sequence ID" value="RIH90751.1"/>
    <property type="molecule type" value="Genomic_DNA"/>
</dbReference>
<evidence type="ECO:0000256" key="1">
    <source>
        <dbReference type="ARBA" id="ARBA00023015"/>
    </source>
</evidence>
<dbReference type="AlphaFoldDB" id="A0A399F7Z0"/>
<evidence type="ECO:0000256" key="2">
    <source>
        <dbReference type="ARBA" id="ARBA00023163"/>
    </source>
</evidence>
<dbReference type="Proteomes" id="UP000266178">
    <property type="component" value="Unassembled WGS sequence"/>
</dbReference>
<dbReference type="PANTHER" id="PTHR35807">
    <property type="entry name" value="TRANSCRIPTIONAL REGULATOR REDD-RELATED"/>
    <property type="match status" value="1"/>
</dbReference>
<feature type="domain" description="Bacterial transcriptional activator" evidence="3">
    <location>
        <begin position="503"/>
        <end position="635"/>
    </location>
</feature>
<reference evidence="4 5" key="1">
    <citation type="submission" date="2018-08" db="EMBL/GenBank/DDBJ databases">
        <title>Meiothermus granaticius genome AF-68 sequencing project.</title>
        <authorList>
            <person name="Da Costa M.S."/>
            <person name="Albuquerque L."/>
            <person name="Raposo P."/>
            <person name="Froufe H.J.C."/>
            <person name="Barroso C.S."/>
            <person name="Egas C."/>
        </authorList>
    </citation>
    <scope>NUCLEOTIDE SEQUENCE [LARGE SCALE GENOMIC DNA]</scope>
    <source>
        <strain evidence="4 5">AF-68</strain>
    </source>
</reference>
<organism evidence="4 5">
    <name type="scientific">Meiothermus granaticius NBRC 107808</name>
    <dbReference type="NCBI Taxonomy" id="1227551"/>
    <lineage>
        <taxon>Bacteria</taxon>
        <taxon>Thermotogati</taxon>
        <taxon>Deinococcota</taxon>
        <taxon>Deinococci</taxon>
        <taxon>Thermales</taxon>
        <taxon>Thermaceae</taxon>
        <taxon>Meiothermus</taxon>
    </lineage>
</organism>
<proteinExistence type="predicted"/>